<evidence type="ECO:0000256" key="4">
    <source>
        <dbReference type="ARBA" id="ARBA00022737"/>
    </source>
</evidence>
<organism evidence="9 10">
    <name type="scientific">Marine Group III euryarchaeote CG-Bathy1</name>
    <dbReference type="NCBI Taxonomy" id="1889001"/>
    <lineage>
        <taxon>Archaea</taxon>
        <taxon>Methanobacteriati</taxon>
        <taxon>Thermoplasmatota</taxon>
        <taxon>Thermoplasmata</taxon>
        <taxon>Candidatus Thermoprofundales</taxon>
    </lineage>
</organism>
<keyword evidence="2" id="KW-0004">4Fe-4S</keyword>
<feature type="domain" description="4Fe-4S ferredoxin-type" evidence="8">
    <location>
        <begin position="85"/>
        <end position="114"/>
    </location>
</feature>
<evidence type="ECO:0000256" key="1">
    <source>
        <dbReference type="ARBA" id="ARBA00022448"/>
    </source>
</evidence>
<dbReference type="GO" id="GO:0016491">
    <property type="term" value="F:oxidoreductase activity"/>
    <property type="evidence" value="ECO:0007669"/>
    <property type="project" value="UniProtKB-ARBA"/>
</dbReference>
<dbReference type="InterPro" id="IPR017896">
    <property type="entry name" value="4Fe4S_Fe-S-bd"/>
</dbReference>
<keyword evidence="3" id="KW-0479">Metal-binding</keyword>
<accession>A0A1J5TH22</accession>
<evidence type="ECO:0000256" key="5">
    <source>
        <dbReference type="ARBA" id="ARBA00022982"/>
    </source>
</evidence>
<dbReference type="Pfam" id="PF12838">
    <property type="entry name" value="Fer4_7"/>
    <property type="match status" value="1"/>
</dbReference>
<evidence type="ECO:0000256" key="6">
    <source>
        <dbReference type="ARBA" id="ARBA00023004"/>
    </source>
</evidence>
<dbReference type="AlphaFoldDB" id="A0A1J5TH22"/>
<dbReference type="PROSITE" id="PS51379">
    <property type="entry name" value="4FE4S_FER_2"/>
    <property type="match status" value="2"/>
</dbReference>
<keyword evidence="7" id="KW-0411">Iron-sulfur</keyword>
<keyword evidence="5" id="KW-0249">Electron transport</keyword>
<dbReference type="GO" id="GO:0046872">
    <property type="term" value="F:metal ion binding"/>
    <property type="evidence" value="ECO:0007669"/>
    <property type="project" value="UniProtKB-KW"/>
</dbReference>
<keyword evidence="6" id="KW-0408">Iron</keyword>
<evidence type="ECO:0000313" key="10">
    <source>
        <dbReference type="Proteomes" id="UP000183815"/>
    </source>
</evidence>
<comment type="caution">
    <text evidence="9">The sequence shown here is derived from an EMBL/GenBank/DDBJ whole genome shotgun (WGS) entry which is preliminary data.</text>
</comment>
<dbReference type="GO" id="GO:0051539">
    <property type="term" value="F:4 iron, 4 sulfur cluster binding"/>
    <property type="evidence" value="ECO:0007669"/>
    <property type="project" value="UniProtKB-KW"/>
</dbReference>
<keyword evidence="1" id="KW-0813">Transport</keyword>
<evidence type="ECO:0000259" key="8">
    <source>
        <dbReference type="PROSITE" id="PS51379"/>
    </source>
</evidence>
<keyword evidence="4" id="KW-0677">Repeat</keyword>
<dbReference type="Proteomes" id="UP000183815">
    <property type="component" value="Unassembled WGS sequence"/>
</dbReference>
<feature type="domain" description="4Fe-4S ferredoxin-type" evidence="8">
    <location>
        <begin position="47"/>
        <end position="76"/>
    </location>
</feature>
<dbReference type="EMBL" id="MIYU01000001">
    <property type="protein sequence ID" value="OIR20273.1"/>
    <property type="molecule type" value="Genomic_DNA"/>
</dbReference>
<name>A0A1J5TH22_9ARCH</name>
<gene>
    <name evidence="9" type="ORF">BEU04_00225</name>
</gene>
<evidence type="ECO:0000313" key="9">
    <source>
        <dbReference type="EMBL" id="OIR20273.1"/>
    </source>
</evidence>
<evidence type="ECO:0000256" key="3">
    <source>
        <dbReference type="ARBA" id="ARBA00022723"/>
    </source>
</evidence>
<evidence type="ECO:0000256" key="7">
    <source>
        <dbReference type="ARBA" id="ARBA00023014"/>
    </source>
</evidence>
<dbReference type="SUPFAM" id="SSF54862">
    <property type="entry name" value="4Fe-4S ferredoxins"/>
    <property type="match status" value="1"/>
</dbReference>
<dbReference type="Gene3D" id="3.30.70.20">
    <property type="match status" value="1"/>
</dbReference>
<reference evidence="9 10" key="1">
    <citation type="submission" date="2016-08" db="EMBL/GenBank/DDBJ databases">
        <title>New Insights into Marine Group III Euryarchaeota, from dark to light.</title>
        <authorList>
            <person name="Haro-Moreno J.M."/>
            <person name="Rodriguez-Valera F."/>
            <person name="Lopez-Garcia P."/>
            <person name="Moreira D."/>
            <person name="Martin-Cuadrado A.B."/>
        </authorList>
    </citation>
    <scope>NUCLEOTIDE SEQUENCE [LARGE SCALE GENOMIC DNA]</scope>
    <source>
        <strain evidence="9">CG-Bathy1</strain>
    </source>
</reference>
<protein>
    <recommendedName>
        <fullName evidence="8">4Fe-4S ferredoxin-type domain-containing protein</fullName>
    </recommendedName>
</protein>
<dbReference type="InterPro" id="IPR017900">
    <property type="entry name" value="4Fe4S_Fe_S_CS"/>
</dbReference>
<dbReference type="InterPro" id="IPR050572">
    <property type="entry name" value="Fe-S_Ferredoxin"/>
</dbReference>
<evidence type="ECO:0000256" key="2">
    <source>
        <dbReference type="ARBA" id="ARBA00022485"/>
    </source>
</evidence>
<dbReference type="PANTHER" id="PTHR43687:SF6">
    <property type="entry name" value="L-ASPARTATE SEMIALDEHYDE SULFURTRANSFERASE IRON-SULFUR SUBUNIT"/>
    <property type="match status" value="1"/>
</dbReference>
<dbReference type="PANTHER" id="PTHR43687">
    <property type="entry name" value="ADENYLYLSULFATE REDUCTASE, BETA SUBUNIT"/>
    <property type="match status" value="1"/>
</dbReference>
<proteinExistence type="predicted"/>
<sequence length="114" mass="12639">MAIDEDYQSTWNKVATIPGEDCEIDVWANDERPYEGTDSDKLGIWGTVVGVDMDECIGDGACIDACPVEVFEWFDTPNSTASKQKPLMLREPECIICRACESVCPVQTVLITED</sequence>
<dbReference type="PROSITE" id="PS00198">
    <property type="entry name" value="4FE4S_FER_1"/>
    <property type="match status" value="1"/>
</dbReference>